<organism evidence="1 2">
    <name type="scientific">Parascaris univalens</name>
    <name type="common">Nematode worm</name>
    <dbReference type="NCBI Taxonomy" id="6257"/>
    <lineage>
        <taxon>Eukaryota</taxon>
        <taxon>Metazoa</taxon>
        <taxon>Ecdysozoa</taxon>
        <taxon>Nematoda</taxon>
        <taxon>Chromadorea</taxon>
        <taxon>Rhabditida</taxon>
        <taxon>Spirurina</taxon>
        <taxon>Ascaridomorpha</taxon>
        <taxon>Ascaridoidea</taxon>
        <taxon>Ascarididae</taxon>
        <taxon>Parascaris</taxon>
    </lineage>
</organism>
<evidence type="ECO:0000313" key="1">
    <source>
        <dbReference type="Proteomes" id="UP000887569"/>
    </source>
</evidence>
<dbReference type="AlphaFoldDB" id="A0A914ZWP5"/>
<sequence length="105" mass="11870">MDQLSKIMEAYPPKLMKSGFLIYETKLGPVIAGRGRVSHFFNRNNSSIDNIVTVLSAQETDLVSLFWELEAIGIKDANESEDDEIPQMVFQEMVRRESGGRIYVG</sequence>
<proteinExistence type="predicted"/>
<dbReference type="WBParaSite" id="PgE006_g003_t01">
    <property type="protein sequence ID" value="PgE006_g003_t01"/>
    <property type="gene ID" value="PgE006_g003"/>
</dbReference>
<keyword evidence="1" id="KW-1185">Reference proteome</keyword>
<dbReference type="Proteomes" id="UP000887569">
    <property type="component" value="Unplaced"/>
</dbReference>
<reference evidence="2" key="1">
    <citation type="submission" date="2022-11" db="UniProtKB">
        <authorList>
            <consortium name="WormBaseParasite"/>
        </authorList>
    </citation>
    <scope>IDENTIFICATION</scope>
</reference>
<name>A0A914ZWP5_PARUN</name>
<protein>
    <submittedName>
        <fullName evidence="2">Uncharacterized protein</fullName>
    </submittedName>
</protein>
<evidence type="ECO:0000313" key="2">
    <source>
        <dbReference type="WBParaSite" id="PgE006_g003_t01"/>
    </source>
</evidence>
<accession>A0A914ZWP5</accession>